<name>A0A7E4V8F6_PANRE</name>
<accession>A0A7E4V8F6</accession>
<reference evidence="2" key="2">
    <citation type="submission" date="2020-10" db="UniProtKB">
        <authorList>
            <consortium name="WormBaseParasite"/>
        </authorList>
    </citation>
    <scope>IDENTIFICATION</scope>
</reference>
<evidence type="ECO:0000313" key="2">
    <source>
        <dbReference type="WBParaSite" id="Pan_g17874.t1"/>
    </source>
</evidence>
<keyword evidence="1" id="KW-1185">Reference proteome</keyword>
<dbReference type="Proteomes" id="UP000492821">
    <property type="component" value="Unassembled WGS sequence"/>
</dbReference>
<organism evidence="1 2">
    <name type="scientific">Panagrellus redivivus</name>
    <name type="common">Microworm</name>
    <dbReference type="NCBI Taxonomy" id="6233"/>
    <lineage>
        <taxon>Eukaryota</taxon>
        <taxon>Metazoa</taxon>
        <taxon>Ecdysozoa</taxon>
        <taxon>Nematoda</taxon>
        <taxon>Chromadorea</taxon>
        <taxon>Rhabditida</taxon>
        <taxon>Tylenchina</taxon>
        <taxon>Panagrolaimomorpha</taxon>
        <taxon>Panagrolaimoidea</taxon>
        <taxon>Panagrolaimidae</taxon>
        <taxon>Panagrellus</taxon>
    </lineage>
</organism>
<evidence type="ECO:0000313" key="1">
    <source>
        <dbReference type="Proteomes" id="UP000492821"/>
    </source>
</evidence>
<dbReference type="AlphaFoldDB" id="A0A7E4V8F6"/>
<reference evidence="1" key="1">
    <citation type="journal article" date="2013" name="Genetics">
        <title>The draft genome and transcriptome of Panagrellus redivivus are shaped by the harsh demands of a free-living lifestyle.</title>
        <authorList>
            <person name="Srinivasan J."/>
            <person name="Dillman A.R."/>
            <person name="Macchietto M.G."/>
            <person name="Heikkinen L."/>
            <person name="Lakso M."/>
            <person name="Fracchia K.M."/>
            <person name="Antoshechkin I."/>
            <person name="Mortazavi A."/>
            <person name="Wong G."/>
            <person name="Sternberg P.W."/>
        </authorList>
    </citation>
    <scope>NUCLEOTIDE SEQUENCE [LARGE SCALE GENOMIC DNA]</scope>
    <source>
        <strain evidence="1">MT8872</strain>
    </source>
</reference>
<protein>
    <submittedName>
        <fullName evidence="2">FHA_2 domain-containing protein</fullName>
    </submittedName>
</protein>
<proteinExistence type="predicted"/>
<dbReference type="WBParaSite" id="Pan_g17874.t1">
    <property type="protein sequence ID" value="Pan_g17874.t1"/>
    <property type="gene ID" value="Pan_g17874"/>
</dbReference>
<sequence length="151" mass="17407">MASLNDVIFLTPHQFQTLQLARRGSRYGKDVGRDEGQQLLLRVNEREVHCGTKLKDKHIAVVEKHVLQAKFNLDSLFFGKRWPNVMRLGDGGTIRLQGELRLAEIDVHVRKDLKVQSPEKNHKHSKKSTLQKFNFFKFLINTPLPPLATSR</sequence>